<name>C5LWD2_PERM5</name>
<gene>
    <name evidence="1" type="ORF">Pmar_PMAR024329</name>
</gene>
<dbReference type="AlphaFoldDB" id="C5LWD2"/>
<sequence>INLPRISCLNTSVSEAVALALTREEAKRRKDDAERKGVVAMGTVVGEEDIG</sequence>
<accession>C5LWD2</accession>
<dbReference type="InParanoid" id="C5LWD2"/>
<evidence type="ECO:0000313" key="1">
    <source>
        <dbReference type="EMBL" id="EEQ98960.1"/>
    </source>
</evidence>
<reference evidence="1 2" key="1">
    <citation type="submission" date="2008-07" db="EMBL/GenBank/DDBJ databases">
        <authorList>
            <person name="El-Sayed N."/>
            <person name="Caler E."/>
            <person name="Inman J."/>
            <person name="Amedeo P."/>
            <person name="Hass B."/>
            <person name="Wortman J."/>
        </authorList>
    </citation>
    <scope>NUCLEOTIDE SEQUENCE [LARGE SCALE GENOMIC DNA]</scope>
    <source>
        <strain evidence="2">ATCC 50983 / TXsc</strain>
    </source>
</reference>
<feature type="non-terminal residue" evidence="1">
    <location>
        <position position="1"/>
    </location>
</feature>
<dbReference type="RefSeq" id="XP_002766243.1">
    <property type="nucleotide sequence ID" value="XM_002766197.1"/>
</dbReference>
<dbReference type="OrthoDB" id="10253113at2759"/>
<feature type="non-terminal residue" evidence="1">
    <location>
        <position position="51"/>
    </location>
</feature>
<protein>
    <submittedName>
        <fullName evidence="1">Uncharacterized protein</fullName>
    </submittedName>
</protein>
<dbReference type="EMBL" id="GG686146">
    <property type="protein sequence ID" value="EEQ98960.1"/>
    <property type="molecule type" value="Genomic_DNA"/>
</dbReference>
<dbReference type="GeneID" id="9063254"/>
<organism evidence="2">
    <name type="scientific">Perkinsus marinus (strain ATCC 50983 / TXsc)</name>
    <dbReference type="NCBI Taxonomy" id="423536"/>
    <lineage>
        <taxon>Eukaryota</taxon>
        <taxon>Sar</taxon>
        <taxon>Alveolata</taxon>
        <taxon>Perkinsozoa</taxon>
        <taxon>Perkinsea</taxon>
        <taxon>Perkinsida</taxon>
        <taxon>Perkinsidae</taxon>
        <taxon>Perkinsus</taxon>
    </lineage>
</organism>
<evidence type="ECO:0000313" key="2">
    <source>
        <dbReference type="Proteomes" id="UP000007800"/>
    </source>
</evidence>
<proteinExistence type="predicted"/>
<dbReference type="Proteomes" id="UP000007800">
    <property type="component" value="Unassembled WGS sequence"/>
</dbReference>
<keyword evidence="2" id="KW-1185">Reference proteome</keyword>